<evidence type="ECO:0000313" key="1">
    <source>
        <dbReference type="EMBL" id="ESA08443.1"/>
    </source>
</evidence>
<proteinExistence type="predicted"/>
<organism evidence="1">
    <name type="scientific">Rhizophagus irregularis (strain DAOM 181602 / DAOM 197198 / MUCL 43194)</name>
    <name type="common">Arbuscular mycorrhizal fungus</name>
    <name type="synonym">Glomus intraradices</name>
    <dbReference type="NCBI Taxonomy" id="747089"/>
    <lineage>
        <taxon>Eukaryota</taxon>
        <taxon>Fungi</taxon>
        <taxon>Fungi incertae sedis</taxon>
        <taxon>Mucoromycota</taxon>
        <taxon>Glomeromycotina</taxon>
        <taxon>Glomeromycetes</taxon>
        <taxon>Glomerales</taxon>
        <taxon>Glomeraceae</taxon>
        <taxon>Rhizophagus</taxon>
    </lineage>
</organism>
<gene>
    <name evidence="1" type="ORF">GLOINDRAFT_31698</name>
</gene>
<dbReference type="EMBL" id="KI289193">
    <property type="protein sequence ID" value="ESA08443.1"/>
    <property type="molecule type" value="Genomic_DNA"/>
</dbReference>
<sequence length="50" mass="5545">MSPSSAGDHIYQVIERNRVIIVMCLPPQATKLIRTLPKKESNGSHDNLSV</sequence>
<dbReference type="HOGENOM" id="CLU_3125753_0_0_1"/>
<reference evidence="1" key="1">
    <citation type="submission" date="2013-07" db="EMBL/GenBank/DDBJ databases">
        <title>The genome of an arbuscular mycorrhizal fungus provides insights into the evolution of the oldest plant symbiosis.</title>
        <authorList>
            <consortium name="DOE Joint Genome Institute"/>
            <person name="Tisserant E."/>
            <person name="Malbreil M."/>
            <person name="Kuo A."/>
            <person name="Kohler A."/>
            <person name="Symeonidi A."/>
            <person name="Balestrini R."/>
            <person name="Charron P."/>
            <person name="Duensing N."/>
            <person name="Frei-dit-Frey N."/>
            <person name="Gianinazzi-Pearson V."/>
            <person name="Gilbert B."/>
            <person name="Handa Y."/>
            <person name="Hijri M."/>
            <person name="Kaul R."/>
            <person name="Kawaguchi M."/>
            <person name="Krajinski F."/>
            <person name="Lammers P."/>
            <person name="Lapierre D."/>
            <person name="Masclaux F.G."/>
            <person name="Murat C."/>
            <person name="Morin E."/>
            <person name="Ndikumana S."/>
            <person name="Pagni M."/>
            <person name="Petitpierre D."/>
            <person name="Requena N."/>
            <person name="Rosikiewicz P."/>
            <person name="Riley R."/>
            <person name="Saito K."/>
            <person name="San Clemente H."/>
            <person name="Shapiro H."/>
            <person name="van Tuinen D."/>
            <person name="Becard G."/>
            <person name="Bonfante P."/>
            <person name="Paszkowski U."/>
            <person name="Shachar-Hill Y."/>
            <person name="Young J.P."/>
            <person name="Sanders I.R."/>
            <person name="Henrissat B."/>
            <person name="Rensing S.A."/>
            <person name="Grigoriev I.V."/>
            <person name="Corradi N."/>
            <person name="Roux C."/>
            <person name="Martin F."/>
        </authorList>
    </citation>
    <scope>NUCLEOTIDE SEQUENCE</scope>
    <source>
        <strain evidence="1">DAOM 197198</strain>
    </source>
</reference>
<protein>
    <submittedName>
        <fullName evidence="1">Uncharacterized protein</fullName>
    </submittedName>
</protein>
<accession>U9TQ47</accession>
<dbReference type="AlphaFoldDB" id="U9TQ47"/>
<name>U9TQ47_RHIID</name>